<accession>A0AAQ4DQA5</accession>
<organism evidence="1 2">
    <name type="scientific">Amblyomma americanum</name>
    <name type="common">Lone star tick</name>
    <dbReference type="NCBI Taxonomy" id="6943"/>
    <lineage>
        <taxon>Eukaryota</taxon>
        <taxon>Metazoa</taxon>
        <taxon>Ecdysozoa</taxon>
        <taxon>Arthropoda</taxon>
        <taxon>Chelicerata</taxon>
        <taxon>Arachnida</taxon>
        <taxon>Acari</taxon>
        <taxon>Parasitiformes</taxon>
        <taxon>Ixodida</taxon>
        <taxon>Ixodoidea</taxon>
        <taxon>Ixodidae</taxon>
        <taxon>Amblyomminae</taxon>
        <taxon>Amblyomma</taxon>
    </lineage>
</organism>
<proteinExistence type="predicted"/>
<sequence length="144" mass="15911">MRFTCSAPVAWSASFQWFADGGRVEADQFTPDQPFRIAVHRGEDRAVRPEELAYTVLEVLAERLKIGRVSCLISANGTGELRRLRLSSPYVSSDGGRLLHFSHNASCTRQSQCVDGNSSCYADLTTQVRQGVDILRSSGNSRDN</sequence>
<dbReference type="AlphaFoldDB" id="A0AAQ4DQA5"/>
<keyword evidence="2" id="KW-1185">Reference proteome</keyword>
<evidence type="ECO:0000313" key="2">
    <source>
        <dbReference type="Proteomes" id="UP001321473"/>
    </source>
</evidence>
<reference evidence="1 2" key="1">
    <citation type="journal article" date="2023" name="Arcadia Sci">
        <title>De novo assembly of a long-read Amblyomma americanum tick genome.</title>
        <authorList>
            <person name="Chou S."/>
            <person name="Poskanzer K.E."/>
            <person name="Rollins M."/>
            <person name="Thuy-Boun P.S."/>
        </authorList>
    </citation>
    <scope>NUCLEOTIDE SEQUENCE [LARGE SCALE GENOMIC DNA]</scope>
    <source>
        <strain evidence="1">F_SG_1</strain>
        <tissue evidence="1">Salivary glands</tissue>
    </source>
</reference>
<gene>
    <name evidence="1" type="ORF">V5799_032748</name>
</gene>
<evidence type="ECO:0000313" key="1">
    <source>
        <dbReference type="EMBL" id="KAK8764645.1"/>
    </source>
</evidence>
<protein>
    <submittedName>
        <fullName evidence="1">Uncharacterized protein</fullName>
    </submittedName>
</protein>
<dbReference type="EMBL" id="JARKHS020028140">
    <property type="protein sequence ID" value="KAK8764645.1"/>
    <property type="molecule type" value="Genomic_DNA"/>
</dbReference>
<name>A0AAQ4DQA5_AMBAM</name>
<dbReference type="Proteomes" id="UP001321473">
    <property type="component" value="Unassembled WGS sequence"/>
</dbReference>
<comment type="caution">
    <text evidence="1">The sequence shown here is derived from an EMBL/GenBank/DDBJ whole genome shotgun (WGS) entry which is preliminary data.</text>
</comment>